<evidence type="ECO:0000256" key="1">
    <source>
        <dbReference type="SAM" id="MobiDB-lite"/>
    </source>
</evidence>
<feature type="region of interest" description="Disordered" evidence="1">
    <location>
        <begin position="16"/>
        <end position="41"/>
    </location>
</feature>
<protein>
    <submittedName>
        <fullName evidence="2">Uncharacterized protein</fullName>
    </submittedName>
</protein>
<organism evidence="2 3">
    <name type="scientific">Rangifer tarandus platyrhynchus</name>
    <name type="common">Svalbard reindeer</name>
    <dbReference type="NCBI Taxonomy" id="3082113"/>
    <lineage>
        <taxon>Eukaryota</taxon>
        <taxon>Metazoa</taxon>
        <taxon>Chordata</taxon>
        <taxon>Craniata</taxon>
        <taxon>Vertebrata</taxon>
        <taxon>Euteleostomi</taxon>
        <taxon>Mammalia</taxon>
        <taxon>Eutheria</taxon>
        <taxon>Laurasiatheria</taxon>
        <taxon>Artiodactyla</taxon>
        <taxon>Ruminantia</taxon>
        <taxon>Pecora</taxon>
        <taxon>Cervidae</taxon>
        <taxon>Odocoileinae</taxon>
        <taxon>Rangifer</taxon>
    </lineage>
</organism>
<dbReference type="Proteomes" id="UP001176941">
    <property type="component" value="Chromosome 30"/>
</dbReference>
<sequence length="142" mass="15107">MRETKKLDYVAVTPESSTNMMGSSRTGKAFQSCPELSQGGQASLPLHQSVIGCDTGEEGRSLKQVWLPSAKYSLWRGAQLTAVEVQHRQQLGSDRGGRSVGGTPRYPLIEPRAGAIGAGGPGAVRAEEMSQLSERHRSGAPT</sequence>
<evidence type="ECO:0000313" key="3">
    <source>
        <dbReference type="Proteomes" id="UP001176941"/>
    </source>
</evidence>
<name>A0ABN8ZBL5_RANTA</name>
<proteinExistence type="predicted"/>
<dbReference type="EMBL" id="OX459966">
    <property type="protein sequence ID" value="CAI9171278.1"/>
    <property type="molecule type" value="Genomic_DNA"/>
</dbReference>
<accession>A0ABN8ZBL5</accession>
<reference evidence="2" key="1">
    <citation type="submission" date="2023-04" db="EMBL/GenBank/DDBJ databases">
        <authorList>
            <consortium name="ELIXIR-Norway"/>
        </authorList>
    </citation>
    <scope>NUCLEOTIDE SEQUENCE [LARGE SCALE GENOMIC DNA]</scope>
</reference>
<gene>
    <name evidence="2" type="ORF">MRATA1EN1_LOCUS20240</name>
</gene>
<feature type="compositionally biased region" description="Polar residues" evidence="1">
    <location>
        <begin position="16"/>
        <end position="26"/>
    </location>
</feature>
<feature type="region of interest" description="Disordered" evidence="1">
    <location>
        <begin position="89"/>
        <end position="142"/>
    </location>
</feature>
<keyword evidence="3" id="KW-1185">Reference proteome</keyword>
<evidence type="ECO:0000313" key="2">
    <source>
        <dbReference type="EMBL" id="CAI9171278.1"/>
    </source>
</evidence>
<feature type="compositionally biased region" description="Basic and acidic residues" evidence="1">
    <location>
        <begin position="125"/>
        <end position="142"/>
    </location>
</feature>